<dbReference type="PROSITE" id="PS50110">
    <property type="entry name" value="RESPONSE_REGULATORY"/>
    <property type="match status" value="1"/>
</dbReference>
<feature type="modified residue" description="4-aspartylphosphate" evidence="2">
    <location>
        <position position="47"/>
    </location>
</feature>
<dbReference type="RefSeq" id="WP_101359776.1">
    <property type="nucleotide sequence ID" value="NZ_NKXO01000056.1"/>
</dbReference>
<dbReference type="GO" id="GO:0016791">
    <property type="term" value="F:phosphatase activity"/>
    <property type="evidence" value="ECO:0007669"/>
    <property type="project" value="TreeGrafter"/>
</dbReference>
<dbReference type="OrthoDB" id="1119265at2"/>
<keyword evidence="1" id="KW-0378">Hydrolase</keyword>
<comment type="caution">
    <text evidence="5">The sequence shown here is derived from an EMBL/GenBank/DDBJ whole genome shotgun (WGS) entry which is preliminary data.</text>
</comment>
<feature type="domain" description="Response regulatory" evidence="4">
    <location>
        <begin position="1"/>
        <end position="113"/>
    </location>
</feature>
<keyword evidence="6" id="KW-1185">Reference proteome</keyword>
<dbReference type="PANTHER" id="PTHR43156:SF9">
    <property type="entry name" value="HAMP DOMAIN-CONTAINING PROTEIN"/>
    <property type="match status" value="1"/>
</dbReference>
<dbReference type="SMART" id="SM00448">
    <property type="entry name" value="REC"/>
    <property type="match status" value="1"/>
</dbReference>
<keyword evidence="3" id="KW-0175">Coiled coil</keyword>
<accession>A0A2N3I720</accession>
<organism evidence="5 6">
    <name type="scientific">Raineya orbicola</name>
    <dbReference type="NCBI Taxonomy" id="2016530"/>
    <lineage>
        <taxon>Bacteria</taxon>
        <taxon>Pseudomonadati</taxon>
        <taxon>Bacteroidota</taxon>
        <taxon>Cytophagia</taxon>
        <taxon>Cytophagales</taxon>
        <taxon>Raineyaceae</taxon>
        <taxon>Raineya</taxon>
    </lineage>
</organism>
<dbReference type="InterPro" id="IPR001789">
    <property type="entry name" value="Sig_transdc_resp-reg_receiver"/>
</dbReference>
<dbReference type="Gene3D" id="3.40.50.2300">
    <property type="match status" value="1"/>
</dbReference>
<dbReference type="InterPro" id="IPR052016">
    <property type="entry name" value="Bact_Sigma-Reg"/>
</dbReference>
<sequence length="403" mass="46668">MYIDDEESNLRIFRINFKRYYKVFTTSSIQEAYQILRDNPISLIITDQKMPEMSGTDFLKSIINEYPDVIRIVLTGFADIQDIIQAINDCHIHQYVTKPYENGEMKNIIDKAIESYNLAKERKDLIEQLKEANERLEEKVAERTAELEYTTRKLLDSINYAKRIQKSVLPTEESIAKLFKDSFIFYKPKDIVGGDFYSVFDKEDKIIVAVGDCTGHGVPGALMSMLGDTLLRSVIDYKEEHSPEKILNFLREGVANALRQEDTQNQEGMEVGILAYHPYSQVVEFASSRRDLVYFENNEMKEIKADKANIGGSIYTHDSFTLHTLPLQAETTFYLFSDGFQDQFGGELNRKIGSKKLKEFLHSIHQKPMYEQKVLLEVFLKEWMQAQPHNEQMDDILIMGIKV</sequence>
<evidence type="ECO:0000256" key="3">
    <source>
        <dbReference type="SAM" id="Coils"/>
    </source>
</evidence>
<dbReference type="Gene3D" id="3.60.40.10">
    <property type="entry name" value="PPM-type phosphatase domain"/>
    <property type="match status" value="1"/>
</dbReference>
<dbReference type="CDD" id="cd17569">
    <property type="entry name" value="REC_HupR-like"/>
    <property type="match status" value="1"/>
</dbReference>
<gene>
    <name evidence="5" type="ORF">Rain11_2517</name>
</gene>
<dbReference type="EMBL" id="NKXO01000056">
    <property type="protein sequence ID" value="PKQ66033.1"/>
    <property type="molecule type" value="Genomic_DNA"/>
</dbReference>
<reference evidence="5 6" key="1">
    <citation type="submission" date="2017-06" db="EMBL/GenBank/DDBJ databases">
        <title>Raineya orbicola gen. nov., sp. nov. a slightly thermophilic bacterium of the phylum Bacteroidetes and the description of Raineyaceae fam. nov.</title>
        <authorList>
            <person name="Albuquerque L."/>
            <person name="Polonia A.R.M."/>
            <person name="Barroso C."/>
            <person name="Froufe H.J.C."/>
            <person name="Lage O."/>
            <person name="Lobo-Da-Cunha A."/>
            <person name="Egas C."/>
            <person name="Da Costa M.S."/>
        </authorList>
    </citation>
    <scope>NUCLEOTIDE SEQUENCE [LARGE SCALE GENOMIC DNA]</scope>
    <source>
        <strain evidence="5 6">SPSPC-11</strain>
    </source>
</reference>
<dbReference type="GO" id="GO:0000160">
    <property type="term" value="P:phosphorelay signal transduction system"/>
    <property type="evidence" value="ECO:0007669"/>
    <property type="project" value="InterPro"/>
</dbReference>
<evidence type="ECO:0000259" key="4">
    <source>
        <dbReference type="PROSITE" id="PS50110"/>
    </source>
</evidence>
<dbReference type="PANTHER" id="PTHR43156">
    <property type="entry name" value="STAGE II SPORULATION PROTEIN E-RELATED"/>
    <property type="match status" value="1"/>
</dbReference>
<name>A0A2N3I720_9BACT</name>
<dbReference type="InterPro" id="IPR036457">
    <property type="entry name" value="PPM-type-like_dom_sf"/>
</dbReference>
<proteinExistence type="predicted"/>
<dbReference type="SUPFAM" id="SSF52172">
    <property type="entry name" value="CheY-like"/>
    <property type="match status" value="1"/>
</dbReference>
<keyword evidence="2" id="KW-0597">Phosphoprotein</keyword>
<dbReference type="Pfam" id="PF07228">
    <property type="entry name" value="SpoIIE"/>
    <property type="match status" value="1"/>
</dbReference>
<evidence type="ECO:0000313" key="5">
    <source>
        <dbReference type="EMBL" id="PKQ66033.1"/>
    </source>
</evidence>
<dbReference type="InterPro" id="IPR011006">
    <property type="entry name" value="CheY-like_superfamily"/>
</dbReference>
<dbReference type="AlphaFoldDB" id="A0A2N3I720"/>
<dbReference type="Pfam" id="PF00072">
    <property type="entry name" value="Response_reg"/>
    <property type="match status" value="1"/>
</dbReference>
<feature type="coiled-coil region" evidence="3">
    <location>
        <begin position="115"/>
        <end position="153"/>
    </location>
</feature>
<protein>
    <submittedName>
        <fullName evidence="5">Response regulator receiver domain</fullName>
    </submittedName>
</protein>
<dbReference type="InterPro" id="IPR001932">
    <property type="entry name" value="PPM-type_phosphatase-like_dom"/>
</dbReference>
<evidence type="ECO:0000256" key="1">
    <source>
        <dbReference type="ARBA" id="ARBA00022801"/>
    </source>
</evidence>
<dbReference type="Proteomes" id="UP000233387">
    <property type="component" value="Unassembled WGS sequence"/>
</dbReference>
<evidence type="ECO:0000256" key="2">
    <source>
        <dbReference type="PROSITE-ProRule" id="PRU00169"/>
    </source>
</evidence>
<evidence type="ECO:0000313" key="6">
    <source>
        <dbReference type="Proteomes" id="UP000233387"/>
    </source>
</evidence>